<dbReference type="AlphaFoldDB" id="A0A8C7Z0K3"/>
<dbReference type="InterPro" id="IPR000008">
    <property type="entry name" value="C2_dom"/>
</dbReference>
<dbReference type="SUPFAM" id="SSF49562">
    <property type="entry name" value="C2 domain (Calcium/lipid-binding domain, CaLB)"/>
    <property type="match status" value="2"/>
</dbReference>
<dbReference type="GO" id="GO:0046872">
    <property type="term" value="F:metal ion binding"/>
    <property type="evidence" value="ECO:0007669"/>
    <property type="project" value="UniProtKB-KW"/>
</dbReference>
<keyword evidence="8" id="KW-0677">Repeat</keyword>
<evidence type="ECO:0000256" key="8">
    <source>
        <dbReference type="ARBA" id="ARBA00022737"/>
    </source>
</evidence>
<dbReference type="SMART" id="SM00239">
    <property type="entry name" value="C2"/>
    <property type="match status" value="2"/>
</dbReference>
<feature type="compositionally biased region" description="Basic and acidic residues" evidence="15">
    <location>
        <begin position="640"/>
        <end position="649"/>
    </location>
</feature>
<accession>A0A8C7Z0K3</accession>
<dbReference type="GO" id="GO:0071277">
    <property type="term" value="P:cellular response to calcium ion"/>
    <property type="evidence" value="ECO:0007669"/>
    <property type="project" value="UniProtKB-ARBA"/>
</dbReference>
<evidence type="ECO:0000256" key="5">
    <source>
        <dbReference type="ARBA" id="ARBA00022475"/>
    </source>
</evidence>
<evidence type="ECO:0000256" key="7">
    <source>
        <dbReference type="ARBA" id="ARBA00022723"/>
    </source>
</evidence>
<evidence type="ECO:0000256" key="1">
    <source>
        <dbReference type="ARBA" id="ARBA00004123"/>
    </source>
</evidence>
<evidence type="ECO:0000256" key="3">
    <source>
        <dbReference type="ARBA" id="ARBA00004496"/>
    </source>
</evidence>
<dbReference type="PANTHER" id="PTHR10857">
    <property type="entry name" value="COPINE"/>
    <property type="match status" value="1"/>
</dbReference>
<dbReference type="CDD" id="cd04048">
    <property type="entry name" value="C2A_Copine"/>
    <property type="match status" value="1"/>
</dbReference>
<dbReference type="Gene3D" id="2.60.40.150">
    <property type="entry name" value="C2 domain"/>
    <property type="match status" value="2"/>
</dbReference>
<evidence type="ECO:0000313" key="18">
    <source>
        <dbReference type="Proteomes" id="UP000694383"/>
    </source>
</evidence>
<evidence type="ECO:0000256" key="11">
    <source>
        <dbReference type="ARBA" id="ARBA00023242"/>
    </source>
</evidence>
<dbReference type="Pfam" id="PF00168">
    <property type="entry name" value="C2"/>
    <property type="match status" value="2"/>
</dbReference>
<protein>
    <recommendedName>
        <fullName evidence="13">Copine-2</fullName>
    </recommendedName>
    <alternativeName>
        <fullName evidence="14">Copine II</fullName>
    </alternativeName>
</protein>
<proteinExistence type="inferred from homology"/>
<evidence type="ECO:0000313" key="17">
    <source>
        <dbReference type="Ensembl" id="ENSOSIP00000034848.1"/>
    </source>
</evidence>
<dbReference type="InterPro" id="IPR002035">
    <property type="entry name" value="VWF_A"/>
</dbReference>
<feature type="region of interest" description="Disordered" evidence="15">
    <location>
        <begin position="601"/>
        <end position="742"/>
    </location>
</feature>
<evidence type="ECO:0000256" key="10">
    <source>
        <dbReference type="ARBA" id="ARBA00023136"/>
    </source>
</evidence>
<reference evidence="17" key="1">
    <citation type="submission" date="2025-08" db="UniProtKB">
        <authorList>
            <consortium name="Ensembl"/>
        </authorList>
    </citation>
    <scope>IDENTIFICATION</scope>
</reference>
<keyword evidence="7" id="KW-0479">Metal-binding</keyword>
<dbReference type="GO" id="GO:0005544">
    <property type="term" value="F:calcium-dependent phospholipid binding"/>
    <property type="evidence" value="ECO:0007669"/>
    <property type="project" value="InterPro"/>
</dbReference>
<dbReference type="FunFam" id="2.60.40.150:FF:000103">
    <property type="entry name" value="Copine 2"/>
    <property type="match status" value="1"/>
</dbReference>
<feature type="compositionally biased region" description="Polar residues" evidence="15">
    <location>
        <begin position="725"/>
        <end position="742"/>
    </location>
</feature>
<dbReference type="SMART" id="SM00327">
    <property type="entry name" value="VWA"/>
    <property type="match status" value="1"/>
</dbReference>
<dbReference type="FunFam" id="2.60.40.150:FF:000042">
    <property type="entry name" value="Copine 3"/>
    <property type="match status" value="1"/>
</dbReference>
<feature type="compositionally biased region" description="Basic and acidic residues" evidence="15">
    <location>
        <begin position="540"/>
        <end position="553"/>
    </location>
</feature>
<dbReference type="GO" id="GO:0005737">
    <property type="term" value="C:cytoplasm"/>
    <property type="evidence" value="ECO:0007669"/>
    <property type="project" value="UniProtKB-SubCell"/>
</dbReference>
<name>A0A8C7Z0K3_9TELE</name>
<evidence type="ECO:0000256" key="12">
    <source>
        <dbReference type="ARBA" id="ARBA00053843"/>
    </source>
</evidence>
<dbReference type="CDD" id="cd01459">
    <property type="entry name" value="vWA_copine_like"/>
    <property type="match status" value="1"/>
</dbReference>
<keyword evidence="18" id="KW-1185">Reference proteome</keyword>
<dbReference type="InterPro" id="IPR045052">
    <property type="entry name" value="Copine"/>
</dbReference>
<feature type="region of interest" description="Disordered" evidence="15">
    <location>
        <begin position="540"/>
        <end position="566"/>
    </location>
</feature>
<dbReference type="PANTHER" id="PTHR10857:SF3">
    <property type="entry name" value="COPINE-2"/>
    <property type="match status" value="1"/>
</dbReference>
<dbReference type="GO" id="GO:0005634">
    <property type="term" value="C:nucleus"/>
    <property type="evidence" value="ECO:0007669"/>
    <property type="project" value="UniProtKB-SubCell"/>
</dbReference>
<dbReference type="Proteomes" id="UP000694383">
    <property type="component" value="Unplaced"/>
</dbReference>
<evidence type="ECO:0000256" key="14">
    <source>
        <dbReference type="ARBA" id="ARBA00081783"/>
    </source>
</evidence>
<dbReference type="InterPro" id="IPR010734">
    <property type="entry name" value="Copine_C"/>
</dbReference>
<evidence type="ECO:0000259" key="16">
    <source>
        <dbReference type="PROSITE" id="PS50004"/>
    </source>
</evidence>
<keyword evidence="9" id="KW-0106">Calcium</keyword>
<dbReference type="GeneTree" id="ENSGT00940000157653"/>
<dbReference type="Pfam" id="PF07002">
    <property type="entry name" value="Copine"/>
    <property type="match status" value="1"/>
</dbReference>
<evidence type="ECO:0000256" key="13">
    <source>
        <dbReference type="ARBA" id="ARBA00074827"/>
    </source>
</evidence>
<dbReference type="Pfam" id="PF10187">
    <property type="entry name" value="FAM192A_Fyv6_N"/>
    <property type="match status" value="1"/>
</dbReference>
<dbReference type="CDD" id="cd04047">
    <property type="entry name" value="C2B_Copine"/>
    <property type="match status" value="1"/>
</dbReference>
<feature type="compositionally biased region" description="Acidic residues" evidence="15">
    <location>
        <begin position="554"/>
        <end position="563"/>
    </location>
</feature>
<reference evidence="17" key="2">
    <citation type="submission" date="2025-09" db="UniProtKB">
        <authorList>
            <consortium name="Ensembl"/>
        </authorList>
    </citation>
    <scope>IDENTIFICATION</scope>
</reference>
<comment type="similarity">
    <text evidence="4">Belongs to the copine family.</text>
</comment>
<dbReference type="GO" id="GO:0005886">
    <property type="term" value="C:plasma membrane"/>
    <property type="evidence" value="ECO:0007669"/>
    <property type="project" value="UniProtKB-SubCell"/>
</dbReference>
<evidence type="ECO:0000256" key="9">
    <source>
        <dbReference type="ARBA" id="ARBA00022837"/>
    </source>
</evidence>
<organism evidence="17 18">
    <name type="scientific">Oryzias sinensis</name>
    <name type="common">Chinese medaka</name>
    <dbReference type="NCBI Taxonomy" id="183150"/>
    <lineage>
        <taxon>Eukaryota</taxon>
        <taxon>Metazoa</taxon>
        <taxon>Chordata</taxon>
        <taxon>Craniata</taxon>
        <taxon>Vertebrata</taxon>
        <taxon>Euteleostomi</taxon>
        <taxon>Actinopterygii</taxon>
        <taxon>Neopterygii</taxon>
        <taxon>Teleostei</taxon>
        <taxon>Neoteleostei</taxon>
        <taxon>Acanthomorphata</taxon>
        <taxon>Ovalentaria</taxon>
        <taxon>Atherinomorphae</taxon>
        <taxon>Beloniformes</taxon>
        <taxon>Adrianichthyidae</taxon>
        <taxon>Oryziinae</taxon>
        <taxon>Oryzias</taxon>
    </lineage>
</organism>
<feature type="compositionally biased region" description="Basic and acidic residues" evidence="15">
    <location>
        <begin position="615"/>
        <end position="628"/>
    </location>
</feature>
<comment type="subcellular location">
    <subcellularLocation>
        <location evidence="2">Cell membrane</location>
    </subcellularLocation>
    <subcellularLocation>
        <location evidence="3">Cytoplasm</location>
    </subcellularLocation>
    <subcellularLocation>
        <location evidence="1">Nucleus</location>
    </subcellularLocation>
</comment>
<evidence type="ECO:0000256" key="15">
    <source>
        <dbReference type="SAM" id="MobiDB-lite"/>
    </source>
</evidence>
<dbReference type="InterPro" id="IPR019331">
    <property type="entry name" value="FAM192A/Fyv6_N"/>
</dbReference>
<evidence type="ECO:0000256" key="2">
    <source>
        <dbReference type="ARBA" id="ARBA00004236"/>
    </source>
</evidence>
<dbReference type="InterPro" id="IPR037768">
    <property type="entry name" value="C2B_Copine"/>
</dbReference>
<comment type="function">
    <text evidence="12">Calcium-dependent phospholipid-binding protein that plays a role in calcium-mediated intracellular processes. Exhibits calcium-dependent cell membrane binding properties.</text>
</comment>
<feature type="compositionally biased region" description="Low complexity" evidence="15">
    <location>
        <begin position="711"/>
        <end position="720"/>
    </location>
</feature>
<keyword evidence="5" id="KW-1003">Cell membrane</keyword>
<sequence>MAYTLGLTPDGQSRRVGPQHCVTRVELSITAFNLLDRDVASKSDPFCVLFQEVDGNWVELGRTETAVNNLNPVFGVKFHVDYHFEEIQKLRFAMFDEDKCATQLYEHDFLGEFICTLGVIVSNKKLHRPLILANGKPAGKGSITITAQELSDNRIITLTLSGRKLDKKDFFGKSDPYLEFHKQGEDGKWMLVHRTEVIKNTLDPVWKPFTVPLISLCNGDVDRSIKVLCYDYDNDGGHDFIGEFLTTVAKMSEAQNSVEVEFDCINPKKQKKKKNYKNSGVIIVKSCKITRDYTFLDYILGGCQLMFTVGIDFTASNGNPREPSSLHYINPLGSNEYLSAILAVGQIIQDYDTDKMFPALGFGAQLPPDWKVSHEFAINFNPTNPFCSGVEGIAQAYSACLPHIRFYGPTNFAPIINHVARFAAQALQQEKAAQYFTLLIITDGVISDMDETRDAIVQASKLPMSIIIIGVGNADFAAMEFLDGDASVLRSSEGEEAVRDIVQFVPFRDFRNGFMAGAEATNVDLSRKFVSETELDERRKKRQEEWEKVRNPEDPEEAPEEEYDSRSLFERLQEQKDKKQQEFEEQFKFRNMVRGLDEDESSFLDEVSRQQSLVEKQRRDEEKQELLEYRSALVKQPASESRREPEKKSTPKASATEPKTSHLSQAHLLVGAVKRRNSSQSSENSKKQKVDGTTEASATGNADRLTEQEAEAAAGRGRTAASEDQPASLTMNTATTPLKSRQGTLHLPSAAMCVGVLPGLCAYSGSSDSDSSSDSEV</sequence>
<evidence type="ECO:0000256" key="6">
    <source>
        <dbReference type="ARBA" id="ARBA00022490"/>
    </source>
</evidence>
<dbReference type="InterPro" id="IPR035892">
    <property type="entry name" value="C2_domain_sf"/>
</dbReference>
<feature type="domain" description="C2" evidence="16">
    <location>
        <begin position="137"/>
        <end position="262"/>
    </location>
</feature>
<evidence type="ECO:0000256" key="4">
    <source>
        <dbReference type="ARBA" id="ARBA00009048"/>
    </source>
</evidence>
<dbReference type="Ensembl" id="ENSOSIT00000036736.1">
    <property type="protein sequence ID" value="ENSOSIP00000034848.1"/>
    <property type="gene ID" value="ENSOSIG00000011634.1"/>
</dbReference>
<dbReference type="SUPFAM" id="SSF53300">
    <property type="entry name" value="vWA-like"/>
    <property type="match status" value="1"/>
</dbReference>
<dbReference type="InterPro" id="IPR036465">
    <property type="entry name" value="vWFA_dom_sf"/>
</dbReference>
<dbReference type="PROSITE" id="PS50004">
    <property type="entry name" value="C2"/>
    <property type="match status" value="2"/>
</dbReference>
<keyword evidence="6" id="KW-0963">Cytoplasm</keyword>
<feature type="domain" description="C2" evidence="16">
    <location>
        <begin position="4"/>
        <end position="130"/>
    </location>
</feature>
<keyword evidence="11" id="KW-0539">Nucleus</keyword>
<feature type="compositionally biased region" description="Polar residues" evidence="15">
    <location>
        <begin position="651"/>
        <end position="664"/>
    </location>
</feature>
<keyword evidence="10" id="KW-0472">Membrane</keyword>